<reference evidence="1" key="1">
    <citation type="submission" date="2021-01" db="EMBL/GenBank/DDBJ databases">
        <authorList>
            <consortium name="Genoscope - CEA"/>
            <person name="William W."/>
        </authorList>
    </citation>
    <scope>NUCLEOTIDE SEQUENCE</scope>
</reference>
<comment type="caution">
    <text evidence="1">The sequence shown here is derived from an EMBL/GenBank/DDBJ whole genome shotgun (WGS) entry which is preliminary data.</text>
</comment>
<accession>A0A8S1R000</accession>
<dbReference type="Proteomes" id="UP000692954">
    <property type="component" value="Unassembled WGS sequence"/>
</dbReference>
<evidence type="ECO:0000313" key="2">
    <source>
        <dbReference type="Proteomes" id="UP000692954"/>
    </source>
</evidence>
<dbReference type="AlphaFoldDB" id="A0A8S1R000"/>
<sequence>MNQQFINFLVLWNFIQIKILFVKNPILNFKPVLINSINVQVLNQNQIQIECLYLDNAIVKKDILMMEHNSNAKDVISSVNFPQIKWIITCSNQIRINQPICNSMNGYYEDKCNKNLIIILQFACQICAPKCDKINYKFILPIVQFVSQIELEMIVNVLMDIEKWNQSYENYAPLHGLLLLQILKILKLLQINLFLQQQRCICQSGYFDDSINQDYQQCQSKFLECNNNGCLSCFANRILNEEMDAKLINPFVRYKIKCQTLILGHFFLHEQEFIIWNWFQSWQFLI</sequence>
<dbReference type="EMBL" id="CAJJDN010000132">
    <property type="protein sequence ID" value="CAD8121356.1"/>
    <property type="molecule type" value="Genomic_DNA"/>
</dbReference>
<keyword evidence="2" id="KW-1185">Reference proteome</keyword>
<proteinExistence type="predicted"/>
<name>A0A8S1R000_9CILI</name>
<evidence type="ECO:0000313" key="1">
    <source>
        <dbReference type="EMBL" id="CAD8121356.1"/>
    </source>
</evidence>
<organism evidence="1 2">
    <name type="scientific">Paramecium sonneborni</name>
    <dbReference type="NCBI Taxonomy" id="65129"/>
    <lineage>
        <taxon>Eukaryota</taxon>
        <taxon>Sar</taxon>
        <taxon>Alveolata</taxon>
        <taxon>Ciliophora</taxon>
        <taxon>Intramacronucleata</taxon>
        <taxon>Oligohymenophorea</taxon>
        <taxon>Peniculida</taxon>
        <taxon>Parameciidae</taxon>
        <taxon>Paramecium</taxon>
    </lineage>
</organism>
<gene>
    <name evidence="1" type="ORF">PSON_ATCC_30995.1.T1320005</name>
</gene>
<protein>
    <submittedName>
        <fullName evidence="1">Uncharacterized protein</fullName>
    </submittedName>
</protein>